<dbReference type="InterPro" id="IPR048015">
    <property type="entry name" value="NTP-PPase_MazG-like_N"/>
</dbReference>
<dbReference type="Gene3D" id="1.10.287.1080">
    <property type="entry name" value="MazG-like"/>
    <property type="match status" value="2"/>
</dbReference>
<evidence type="ECO:0000313" key="3">
    <source>
        <dbReference type="Proteomes" id="UP000093044"/>
    </source>
</evidence>
<keyword evidence="2" id="KW-0378">Hydrolase</keyword>
<keyword evidence="3" id="KW-1185">Reference proteome</keyword>
<dbReference type="GO" id="GO:0046047">
    <property type="term" value="P:TTP catabolic process"/>
    <property type="evidence" value="ECO:0007669"/>
    <property type="project" value="TreeGrafter"/>
</dbReference>
<feature type="domain" description="NTP pyrophosphohydrolase MazG-like" evidence="1">
    <location>
        <begin position="33"/>
        <end position="106"/>
    </location>
</feature>
<accession>A0A1B2I4B3</accession>
<evidence type="ECO:0000259" key="1">
    <source>
        <dbReference type="Pfam" id="PF03819"/>
    </source>
</evidence>
<dbReference type="NCBIfam" id="NF007113">
    <property type="entry name" value="PRK09562.1"/>
    <property type="match status" value="1"/>
</dbReference>
<dbReference type="CDD" id="cd11529">
    <property type="entry name" value="NTP-PPase_MazG_Cterm"/>
    <property type="match status" value="1"/>
</dbReference>
<dbReference type="GO" id="GO:0006203">
    <property type="term" value="P:dGTP catabolic process"/>
    <property type="evidence" value="ECO:0007669"/>
    <property type="project" value="TreeGrafter"/>
</dbReference>
<dbReference type="EMBL" id="CP016757">
    <property type="protein sequence ID" value="ANZ44806.1"/>
    <property type="molecule type" value="Genomic_DNA"/>
</dbReference>
<protein>
    <submittedName>
        <fullName evidence="2">Nucleoside triphosphate pyrophosphohydrolase</fullName>
    </submittedName>
</protein>
<dbReference type="GO" id="GO:0046076">
    <property type="term" value="P:dTTP catabolic process"/>
    <property type="evidence" value="ECO:0007669"/>
    <property type="project" value="TreeGrafter"/>
</dbReference>
<dbReference type="GO" id="GO:0046061">
    <property type="term" value="P:dATP catabolic process"/>
    <property type="evidence" value="ECO:0007669"/>
    <property type="project" value="TreeGrafter"/>
</dbReference>
<dbReference type="GO" id="GO:0046081">
    <property type="term" value="P:dUTP catabolic process"/>
    <property type="evidence" value="ECO:0007669"/>
    <property type="project" value="TreeGrafter"/>
</dbReference>
<organism evidence="2 3">
    <name type="scientific">Cloacibacillus porcorum</name>
    <dbReference type="NCBI Taxonomy" id="1197717"/>
    <lineage>
        <taxon>Bacteria</taxon>
        <taxon>Thermotogati</taxon>
        <taxon>Synergistota</taxon>
        <taxon>Synergistia</taxon>
        <taxon>Synergistales</taxon>
        <taxon>Synergistaceae</taxon>
        <taxon>Cloacibacillus</taxon>
    </lineage>
</organism>
<proteinExistence type="predicted"/>
<dbReference type="AlphaFoldDB" id="A0A1B2I4B3"/>
<dbReference type="SUPFAM" id="SSF101386">
    <property type="entry name" value="all-alpha NTP pyrophosphatases"/>
    <property type="match status" value="2"/>
</dbReference>
<dbReference type="GO" id="GO:0047429">
    <property type="term" value="F:nucleoside triphosphate diphosphatase activity"/>
    <property type="evidence" value="ECO:0007669"/>
    <property type="project" value="InterPro"/>
</dbReference>
<feature type="domain" description="NTP pyrophosphohydrolase MazG-like" evidence="1">
    <location>
        <begin position="175"/>
        <end position="234"/>
    </location>
</feature>
<dbReference type="GeneID" id="83057540"/>
<dbReference type="GO" id="GO:0006950">
    <property type="term" value="P:response to stress"/>
    <property type="evidence" value="ECO:0007669"/>
    <property type="project" value="UniProtKB-ARBA"/>
</dbReference>
<dbReference type="InterPro" id="IPR004518">
    <property type="entry name" value="MazG-like_dom"/>
</dbReference>
<dbReference type="GO" id="GO:0046052">
    <property type="term" value="P:UTP catabolic process"/>
    <property type="evidence" value="ECO:0007669"/>
    <property type="project" value="TreeGrafter"/>
</dbReference>
<dbReference type="FunFam" id="1.10.287.1080:FF:000001">
    <property type="entry name" value="Nucleoside triphosphate pyrophosphohydrolase"/>
    <property type="match status" value="1"/>
</dbReference>
<sequence length="266" mass="30777">MQEEKAMSEKFVRLVEVMKRLRAPDGCPWDREQDYMSLRRYIIEEAYELIQAIESQNIPNMCEECGDLMLQVVFISCMAEERGDFTISNVMDRLINKLVRRHPHVFGDISVKDSDDVLRNWEQIKTAERKGKDEDSSYMAGIPRGMPALLRAYRIQERAAKPGFDWPKGDTAPVLAKVEEEVAELKEAMACKGKEDVAEELGDLIFAAVNLSRHLGIDPEINLHRACEKFDARFRDVEKSVEKSGRPWKDYTLDELDEFWKEAKNK</sequence>
<dbReference type="InterPro" id="IPR011551">
    <property type="entry name" value="NTP_PyrPHydrolase_MazG"/>
</dbReference>
<gene>
    <name evidence="2" type="ORF">BED41_06715</name>
</gene>
<dbReference type="NCBIfam" id="TIGR00444">
    <property type="entry name" value="mazG"/>
    <property type="match status" value="1"/>
</dbReference>
<dbReference type="RefSeq" id="WP_066744285.1">
    <property type="nucleotide sequence ID" value="NZ_CP016757.1"/>
</dbReference>
<reference evidence="2" key="1">
    <citation type="submission" date="2016-08" db="EMBL/GenBank/DDBJ databases">
        <title>Complete genome of Cloacibacillus porcorum.</title>
        <authorList>
            <person name="Looft T."/>
            <person name="Bayles D.O."/>
            <person name="Alt D.P."/>
        </authorList>
    </citation>
    <scope>NUCLEOTIDE SEQUENCE [LARGE SCALE GENOMIC DNA]</scope>
    <source>
        <strain evidence="2">CL-84</strain>
    </source>
</reference>
<evidence type="ECO:0000313" key="2">
    <source>
        <dbReference type="EMBL" id="ANZ44806.1"/>
    </source>
</evidence>
<dbReference type="OrthoDB" id="9808939at2"/>
<dbReference type="InterPro" id="IPR048011">
    <property type="entry name" value="NTP-PPase_MazG-like_C"/>
</dbReference>
<dbReference type="PANTHER" id="PTHR30522:SF0">
    <property type="entry name" value="NUCLEOSIDE TRIPHOSPHATE PYROPHOSPHOHYDROLASE"/>
    <property type="match status" value="1"/>
</dbReference>
<dbReference type="KEGG" id="cpor:BED41_06715"/>
<name>A0A1B2I4B3_9BACT</name>
<dbReference type="FunFam" id="1.10.287.1080:FF:000003">
    <property type="entry name" value="Nucleoside triphosphate pyrophosphohydrolase"/>
    <property type="match status" value="1"/>
</dbReference>
<dbReference type="Pfam" id="PF03819">
    <property type="entry name" value="MazG"/>
    <property type="match status" value="2"/>
</dbReference>
<dbReference type="CDD" id="cd11528">
    <property type="entry name" value="NTP-PPase_MazG_Nterm"/>
    <property type="match status" value="1"/>
</dbReference>
<dbReference type="PANTHER" id="PTHR30522">
    <property type="entry name" value="NUCLEOSIDE TRIPHOSPHATE PYROPHOSPHOHYDROLASE"/>
    <property type="match status" value="1"/>
</dbReference>
<dbReference type="Proteomes" id="UP000093044">
    <property type="component" value="Chromosome"/>
</dbReference>
<dbReference type="STRING" id="1197717.BED41_06715"/>